<sequence>MPVLSRYRLRHLRRLAFYALAAVLVAVAVLVGSISQLLPLAERHPGKVAAWLSERAGQPVAFDRLETRWTRRGPLLRLEGLRIGQGEGVRIGQAEVLLSLYAGLLPGAPMSELRLRGLALTLQRADDGRWSVRGLPSTGSAGDPLDALRRLGELQVIGGRLRVDAPSLGLDAELPRIDLRLRVDGGRLRAGVRGWIDTGAAPVTAVLDFQRRQGDGVAWIAAAPADLSAWATLLRFDGVTLHEGSGTLNGWVTLRDHRVAAVVADAELTQVALQGAPFAAAGRPPDTRFDSLRLRARWRQEGGDWRLDAPLLRVASGPDAQVLDGLHLRGGSRFALRGRRIDATPLLRVAALSGAVPVALRQWLYAAAPTLRFTDVDIAGETGGAMRGAGELEEAAFAAVGDSPGLSGLSGRFEGDGEALALQLRPRDGLRFDWPTGFGVVHALRLDGQAVVWREGAGWHVATPAMRVQGPDYAAIVRGGMWFQGDGTRPWISLAAELDDVPMTAAKGFWVRSHMSQAAVGWLDAALVDGHVRGGVGLAVGDLDDWPFDGHDGRFEARGRIDGGTVHFSDDWPDMLGVEADIAFIANGFQMQGKGELGGVGVDSFRAGIADYGASQLKVEARTVEDSSRLLALLRRSPLQAEHGDTLDALSASGPAAVDFGLALPLHEGGEGRVQGAVELRGARLADRRWDLRFDNVRGRADYGSDGFHAPALQVDYKTHEGVLSLAAGAPVADPRHAFEAALTASLDADDLLQRAPELQWLQPYVHGTSRWSIGVALPVVPEGGRSEPPTTLSLHSDLRGTRLQLPAPLDKPAAEALPTRVTASLPLGSGGTEVAFGRRLALSARAIGAGTGVQVTLGSDRVSREPSATGLVVDGHTGTLDALEWIGLARGQGGTDEAPGEGLALRQVNVLARELLLAGGRFEQTRLRLRPDNGAVAVQLDGPALAGALRVPDATGATVSGTLARVHWQMAPAVPGEAGDRPADPLDPARIPPLSLDIGELVFGKAALGRTTLRTRPLADGLEVTQLQLRSPKQAIDVSGQWRGSGAQARTRVDAEVRSDNLGGLLDNLGYGGQLRGGQGQLHFSAGWAGAPSAFDLAGLEGSLVMDARNGQILEVEPGAGRVLGLLSVAQLPRRMMLDFRDFFSKGLAFNHAQGRVEFGDGVARTSGIGLQGPAADIAIRGQADLRAHRFDQTIEVNPRSGNLLTVVGAVAGGPMGAAVGAAANAVLGKPLGEIGARTYRVTGPWSDPRVDVIDRDAAPRVPAPLPAPAPATADEAGTP</sequence>
<dbReference type="Pfam" id="PF13116">
    <property type="entry name" value="YhdP"/>
    <property type="match status" value="1"/>
</dbReference>
<name>A0ABT0SE03_9GAMM</name>
<reference evidence="4 5" key="1">
    <citation type="submission" date="2021-08" db="EMBL/GenBank/DDBJ databases">
        <title>Novel members of of the genus Stenotrophomonas from differernt environment.</title>
        <authorList>
            <person name="Deng Y."/>
        </authorList>
    </citation>
    <scope>NUCLEOTIDE SEQUENCE [LARGE SCALE GENOMIC DNA]</scope>
    <source>
        <strain evidence="4 5">CPCC 101365</strain>
    </source>
</reference>
<feature type="compositionally biased region" description="Low complexity" evidence="1">
    <location>
        <begin position="1272"/>
        <end position="1281"/>
    </location>
</feature>
<keyword evidence="5" id="KW-1185">Reference proteome</keyword>
<keyword evidence="2" id="KW-0472">Membrane</keyword>
<comment type="caution">
    <text evidence="4">The sequence shown here is derived from an EMBL/GenBank/DDBJ whole genome shotgun (WGS) entry which is preliminary data.</text>
</comment>
<evidence type="ECO:0000256" key="1">
    <source>
        <dbReference type="SAM" id="MobiDB-lite"/>
    </source>
</evidence>
<evidence type="ECO:0000256" key="2">
    <source>
        <dbReference type="SAM" id="Phobius"/>
    </source>
</evidence>
<evidence type="ECO:0000259" key="3">
    <source>
        <dbReference type="Pfam" id="PF13116"/>
    </source>
</evidence>
<gene>
    <name evidence="4" type="ORF">K5L01_02510</name>
</gene>
<evidence type="ECO:0000313" key="4">
    <source>
        <dbReference type="EMBL" id="MCL7713532.1"/>
    </source>
</evidence>
<feature type="region of interest" description="Disordered" evidence="1">
    <location>
        <begin position="1258"/>
        <end position="1281"/>
    </location>
</feature>
<dbReference type="EMBL" id="JAIKTS010000001">
    <property type="protein sequence ID" value="MCL7713532.1"/>
    <property type="molecule type" value="Genomic_DNA"/>
</dbReference>
<dbReference type="NCBIfam" id="TIGR02099">
    <property type="entry name" value="YhdP family protein"/>
    <property type="match status" value="1"/>
</dbReference>
<protein>
    <submittedName>
        <fullName evidence="4">TIGR02099 family protein</fullName>
    </submittedName>
</protein>
<proteinExistence type="predicted"/>
<dbReference type="InterPro" id="IPR025263">
    <property type="entry name" value="YhdP_central"/>
</dbReference>
<dbReference type="RefSeq" id="WP_250061652.1">
    <property type="nucleotide sequence ID" value="NZ_JAIKTS010000001.1"/>
</dbReference>
<accession>A0ABT0SE03</accession>
<dbReference type="PANTHER" id="PTHR38690">
    <property type="entry name" value="PROTEASE-RELATED"/>
    <property type="match status" value="1"/>
</dbReference>
<keyword evidence="2" id="KW-0812">Transmembrane</keyword>
<dbReference type="PANTHER" id="PTHR38690:SF1">
    <property type="entry name" value="PROTEASE"/>
    <property type="match status" value="1"/>
</dbReference>
<feature type="transmembrane region" description="Helical" evidence="2">
    <location>
        <begin position="15"/>
        <end position="38"/>
    </location>
</feature>
<feature type="domain" description="YhdP central" evidence="3">
    <location>
        <begin position="12"/>
        <end position="1252"/>
    </location>
</feature>
<dbReference type="Proteomes" id="UP001431235">
    <property type="component" value="Unassembled WGS sequence"/>
</dbReference>
<dbReference type="InterPro" id="IPR011836">
    <property type="entry name" value="YhdP"/>
</dbReference>
<organism evidence="4 5">
    <name type="scientific">Stenotrophomonas mori</name>
    <dbReference type="NCBI Taxonomy" id="2871096"/>
    <lineage>
        <taxon>Bacteria</taxon>
        <taxon>Pseudomonadati</taxon>
        <taxon>Pseudomonadota</taxon>
        <taxon>Gammaproteobacteria</taxon>
        <taxon>Lysobacterales</taxon>
        <taxon>Lysobacteraceae</taxon>
        <taxon>Stenotrophomonas</taxon>
    </lineage>
</organism>
<keyword evidence="2" id="KW-1133">Transmembrane helix</keyword>
<evidence type="ECO:0000313" key="5">
    <source>
        <dbReference type="Proteomes" id="UP001431235"/>
    </source>
</evidence>